<evidence type="ECO:0000313" key="3">
    <source>
        <dbReference type="EMBL" id="KAF1761407.1"/>
    </source>
</evidence>
<keyword evidence="2" id="KW-0472">Membrane</keyword>
<name>A0A6A5H2I3_CAERE</name>
<dbReference type="InterPro" id="IPR040271">
    <property type="entry name" value="T19C3.2-like"/>
</dbReference>
<keyword evidence="2" id="KW-0812">Transmembrane</keyword>
<organism evidence="3 4">
    <name type="scientific">Caenorhabditis remanei</name>
    <name type="common">Caenorhabditis vulgaris</name>
    <dbReference type="NCBI Taxonomy" id="31234"/>
    <lineage>
        <taxon>Eukaryota</taxon>
        <taxon>Metazoa</taxon>
        <taxon>Ecdysozoa</taxon>
        <taxon>Nematoda</taxon>
        <taxon>Chromadorea</taxon>
        <taxon>Rhabditida</taxon>
        <taxon>Rhabditina</taxon>
        <taxon>Rhabditomorpha</taxon>
        <taxon>Rhabditoidea</taxon>
        <taxon>Rhabditidae</taxon>
        <taxon>Peloderinae</taxon>
        <taxon>Caenorhabditis</taxon>
    </lineage>
</organism>
<proteinExistence type="predicted"/>
<dbReference type="Proteomes" id="UP000483820">
    <property type="component" value="Chromosome III"/>
</dbReference>
<feature type="compositionally biased region" description="Polar residues" evidence="1">
    <location>
        <begin position="37"/>
        <end position="47"/>
    </location>
</feature>
<dbReference type="PANTHER" id="PTHR37443">
    <property type="entry name" value="PROTEIN CBG09852-RELATED"/>
    <property type="match status" value="1"/>
</dbReference>
<dbReference type="KEGG" id="crq:GCK72_009663"/>
<protein>
    <submittedName>
        <fullName evidence="3">Uncharacterized protein</fullName>
    </submittedName>
</protein>
<dbReference type="CTD" id="9814518"/>
<feature type="region of interest" description="Disordered" evidence="1">
    <location>
        <begin position="30"/>
        <end position="121"/>
    </location>
</feature>
<evidence type="ECO:0000256" key="2">
    <source>
        <dbReference type="SAM" id="Phobius"/>
    </source>
</evidence>
<dbReference type="PANTHER" id="PTHR37443:SF3">
    <property type="entry name" value="SECRETED PROTEIN"/>
    <property type="match status" value="1"/>
</dbReference>
<dbReference type="RefSeq" id="XP_053587056.1">
    <property type="nucleotide sequence ID" value="XM_053727479.1"/>
</dbReference>
<gene>
    <name evidence="3" type="ORF">GCK72_009663</name>
</gene>
<feature type="compositionally biased region" description="Basic and acidic residues" evidence="1">
    <location>
        <begin position="63"/>
        <end position="92"/>
    </location>
</feature>
<sequence>MSIGDYLILVQHFSLILIITCPTWILCKGKKKPPPNKTSKGSGSNEPPQKPPSADVAASQKSGVKEEPKKEEEGVKTEGESKESKEGDKKEGGGSGSADAQKDPSLKPFPKFEMPTESKKNKKMLEAEKDKKEKMKQGFYQQKSDEDDTLEKKPYLEQISSICQHHWFYSFIKRYEKSLNSFYSYMGSVLKSKKPCGLCSYKQSCGFGGAVKCNQSPLSVEGTRPFLPFYVAERVCSERDLGKTQVDSCVVDYDALMANGKECQLWPSAKVDLSDIEPAFREHVHNLSWYTCLPQNRKLRKGRGKNAKFRTEKVCRCCCFPFRPNPKTFKCEHVPGSAVAPGMDLLAGEFNRKRKRV</sequence>
<dbReference type="GeneID" id="9814518"/>
<accession>A0A6A5H2I3</accession>
<evidence type="ECO:0000313" key="4">
    <source>
        <dbReference type="Proteomes" id="UP000483820"/>
    </source>
</evidence>
<evidence type="ECO:0000256" key="1">
    <source>
        <dbReference type="SAM" id="MobiDB-lite"/>
    </source>
</evidence>
<keyword evidence="2" id="KW-1133">Transmembrane helix</keyword>
<reference evidence="3 4" key="1">
    <citation type="submission" date="2019-12" db="EMBL/GenBank/DDBJ databases">
        <title>Chromosome-level assembly of the Caenorhabditis remanei genome.</title>
        <authorList>
            <person name="Teterina A.A."/>
            <person name="Willis J.H."/>
            <person name="Phillips P.C."/>
        </authorList>
    </citation>
    <scope>NUCLEOTIDE SEQUENCE [LARGE SCALE GENOMIC DNA]</scope>
    <source>
        <strain evidence="3 4">PX506</strain>
        <tissue evidence="3">Whole organism</tissue>
    </source>
</reference>
<comment type="caution">
    <text evidence="3">The sequence shown here is derived from an EMBL/GenBank/DDBJ whole genome shotgun (WGS) entry which is preliminary data.</text>
</comment>
<feature type="region of interest" description="Disordered" evidence="1">
    <location>
        <begin position="128"/>
        <end position="147"/>
    </location>
</feature>
<feature type="transmembrane region" description="Helical" evidence="2">
    <location>
        <begin position="6"/>
        <end position="27"/>
    </location>
</feature>
<dbReference type="AlphaFoldDB" id="A0A6A5H2I3"/>
<dbReference type="EMBL" id="WUAV01000003">
    <property type="protein sequence ID" value="KAF1761407.1"/>
    <property type="molecule type" value="Genomic_DNA"/>
</dbReference>